<dbReference type="Pfam" id="PF24803">
    <property type="entry name" value="DUF7704"/>
    <property type="match status" value="1"/>
</dbReference>
<evidence type="ECO:0000313" key="3">
    <source>
        <dbReference type="EMBL" id="TEA13707.1"/>
    </source>
</evidence>
<name>A0A4V3I296_9PEZI</name>
<keyword evidence="1" id="KW-0472">Membrane</keyword>
<gene>
    <name evidence="3" type="ORF">C8034_v004470</name>
</gene>
<dbReference type="Gene3D" id="3.60.21.10">
    <property type="match status" value="1"/>
</dbReference>
<organism evidence="3 4">
    <name type="scientific">Colletotrichum sidae</name>
    <dbReference type="NCBI Taxonomy" id="1347389"/>
    <lineage>
        <taxon>Eukaryota</taxon>
        <taxon>Fungi</taxon>
        <taxon>Dikarya</taxon>
        <taxon>Ascomycota</taxon>
        <taxon>Pezizomycotina</taxon>
        <taxon>Sordariomycetes</taxon>
        <taxon>Hypocreomycetidae</taxon>
        <taxon>Glomerellales</taxon>
        <taxon>Glomerellaceae</taxon>
        <taxon>Colletotrichum</taxon>
        <taxon>Colletotrichum orbiculare species complex</taxon>
    </lineage>
</organism>
<dbReference type="PANTHER" id="PTHR37019:SF1">
    <property type="entry name" value="EXPERA DOMAIN-CONTAINING PROTEIN"/>
    <property type="match status" value="1"/>
</dbReference>
<proteinExistence type="predicted"/>
<keyword evidence="4" id="KW-1185">Reference proteome</keyword>
<accession>A0A4V3I296</accession>
<evidence type="ECO:0000259" key="2">
    <source>
        <dbReference type="Pfam" id="PF24803"/>
    </source>
</evidence>
<keyword evidence="1" id="KW-0812">Transmembrane</keyword>
<sequence>MTTRIPAIYKGVFLYWDPPCALWGVGMCLFTRDFLLNTFFPSGHAYTRDAAHDIRLYHQAGALIGTIVLNAGLLRYTKDIGVWKFAQAAILSIDLAILAGLAEVFGREGRLAPSAWQAGDWVGIAITVGVSLVRLALADPPTLANYEAAVRLLHRLEASLKLYIPSCGDRPLDPKAYLDEEGGLAPAAHGLSSDVGTTLRSQPENTIRLTEGTHSFRLGNGALLKVYASPFIPGVRPAAFTYKDKHAFDIEDGTHVVITRGPARFSMFGKSPNTQLAAAVERVKPLVHCHGHDESSWGAWKLQWRKQRWERVLTAKDVFGGEDDSADIKAQRTRKLQAWTRRGFCEASLSKGGEEKTRFVNSTMSGEGSWRWPWLVQVDLPREVITIE</sequence>
<evidence type="ECO:0000256" key="1">
    <source>
        <dbReference type="SAM" id="Phobius"/>
    </source>
</evidence>
<feature type="transmembrane region" description="Helical" evidence="1">
    <location>
        <begin position="56"/>
        <end position="76"/>
    </location>
</feature>
<keyword evidence="1" id="KW-1133">Transmembrane helix</keyword>
<dbReference type="InterPro" id="IPR029052">
    <property type="entry name" value="Metallo-depent_PP-like"/>
</dbReference>
<feature type="transmembrane region" description="Helical" evidence="1">
    <location>
        <begin position="12"/>
        <end position="36"/>
    </location>
</feature>
<feature type="domain" description="DUF7704" evidence="2">
    <location>
        <begin position="3"/>
        <end position="136"/>
    </location>
</feature>
<dbReference type="PANTHER" id="PTHR37019">
    <property type="entry name" value="CHROMOSOME 1, WHOLE GENOME SHOTGUN SEQUENCE"/>
    <property type="match status" value="1"/>
</dbReference>
<dbReference type="InterPro" id="IPR056121">
    <property type="entry name" value="DUF7704"/>
</dbReference>
<protein>
    <recommendedName>
        <fullName evidence="2">DUF7704 domain-containing protein</fullName>
    </recommendedName>
</protein>
<feature type="transmembrane region" description="Helical" evidence="1">
    <location>
        <begin position="88"/>
        <end position="106"/>
    </location>
</feature>
<dbReference type="AlphaFoldDB" id="A0A4V3I296"/>
<reference evidence="3 4" key="1">
    <citation type="submission" date="2018-11" db="EMBL/GenBank/DDBJ databases">
        <title>Genome sequence and assembly of Colletotrichum sidae.</title>
        <authorList>
            <person name="Gan P."/>
            <person name="Shirasu K."/>
        </authorList>
    </citation>
    <scope>NUCLEOTIDE SEQUENCE [LARGE SCALE GENOMIC DNA]</scope>
    <source>
        <strain evidence="3 4">CBS 518.97</strain>
    </source>
</reference>
<dbReference type="Proteomes" id="UP000295604">
    <property type="component" value="Unassembled WGS sequence"/>
</dbReference>
<comment type="caution">
    <text evidence="3">The sequence shown here is derived from an EMBL/GenBank/DDBJ whole genome shotgun (WGS) entry which is preliminary data.</text>
</comment>
<evidence type="ECO:0000313" key="4">
    <source>
        <dbReference type="Proteomes" id="UP000295604"/>
    </source>
</evidence>
<dbReference type="EMBL" id="QAPF01000191">
    <property type="protein sequence ID" value="TEA13707.1"/>
    <property type="molecule type" value="Genomic_DNA"/>
</dbReference>